<dbReference type="OrthoDB" id="2956797at2759"/>
<dbReference type="SUPFAM" id="SSF53098">
    <property type="entry name" value="Ribonuclease H-like"/>
    <property type="match status" value="1"/>
</dbReference>
<keyword evidence="7" id="KW-0378">Hydrolase</keyword>
<proteinExistence type="inferred from homology"/>
<evidence type="ECO:0000256" key="3">
    <source>
        <dbReference type="ARBA" id="ARBA00012180"/>
    </source>
</evidence>
<comment type="similarity">
    <text evidence="2">Belongs to the RNase H family.</text>
</comment>
<feature type="domain" description="RNase H type-1" evidence="8">
    <location>
        <begin position="333"/>
        <end position="438"/>
    </location>
</feature>
<dbReference type="InterPro" id="IPR050092">
    <property type="entry name" value="RNase_H"/>
</dbReference>
<dbReference type="InterPro" id="IPR036397">
    <property type="entry name" value="RNaseH_sf"/>
</dbReference>
<evidence type="ECO:0000313" key="9">
    <source>
        <dbReference type="EMBL" id="KAF5328544.1"/>
    </source>
</evidence>
<dbReference type="AlphaFoldDB" id="A0A8H5F9D7"/>
<sequence>MTLARWTRDHPTIRGLTIGHNSTIGGYTQYLMRVQGMPKETVTELKSISDDFIWAKEGEKKANTIAVFTLQDHRDKGGLKLLDLEARNESIDAVKIEVYNREPDKRPPWCSLADRQLAKAAVKSFKNIGEEFLLNPFQQKWRVNLSSKDLPEGLRRMMNTAYKYKTKIATTRLTQHLKRRMPIWYHVGLKDKLVSNQGDMWGKCQRESHHIKYVGEMLDHANKLGGYGCNRRINCKCAACTRDHADGCTHPTKCRSNAIRKLDNLRPEWDPRVWTEEETRAEPAIDEGYSLVEPACEPPTHPSKLVRIFTNSESAFVSPTHHGAPDPAIETADPGTVRVYTDGSCINNGSADARAGSGIWYGHEDERNTAIRLGPPMPLTNNTGELVAILSAIQKHTRTNHLYIASDSQYTIDAMTHHADKFLILAKPCGFTIRWSSI</sequence>
<dbReference type="GO" id="GO:0046872">
    <property type="term" value="F:metal ion binding"/>
    <property type="evidence" value="ECO:0007669"/>
    <property type="project" value="UniProtKB-KW"/>
</dbReference>
<dbReference type="GO" id="GO:0003676">
    <property type="term" value="F:nucleic acid binding"/>
    <property type="evidence" value="ECO:0007669"/>
    <property type="project" value="InterPro"/>
</dbReference>
<reference evidence="9 10" key="1">
    <citation type="journal article" date="2020" name="ISME J.">
        <title>Uncovering the hidden diversity of litter-decomposition mechanisms in mushroom-forming fungi.</title>
        <authorList>
            <person name="Floudas D."/>
            <person name="Bentzer J."/>
            <person name="Ahren D."/>
            <person name="Johansson T."/>
            <person name="Persson P."/>
            <person name="Tunlid A."/>
        </authorList>
    </citation>
    <scope>NUCLEOTIDE SEQUENCE [LARGE SCALE GENOMIC DNA]</scope>
    <source>
        <strain evidence="9 10">CBS 175.51</strain>
    </source>
</reference>
<accession>A0A8H5F9D7</accession>
<name>A0A8H5F9D7_9AGAR</name>
<dbReference type="Proteomes" id="UP000541558">
    <property type="component" value="Unassembled WGS sequence"/>
</dbReference>
<comment type="catalytic activity">
    <reaction evidence="1">
        <text>Endonucleolytic cleavage to 5'-phosphomonoester.</text>
        <dbReference type="EC" id="3.1.26.4"/>
    </reaction>
</comment>
<evidence type="ECO:0000259" key="8">
    <source>
        <dbReference type="PROSITE" id="PS50879"/>
    </source>
</evidence>
<dbReference type="Pfam" id="PF00075">
    <property type="entry name" value="RNase_H"/>
    <property type="match status" value="1"/>
</dbReference>
<dbReference type="PROSITE" id="PS50879">
    <property type="entry name" value="RNASE_H_1"/>
    <property type="match status" value="1"/>
</dbReference>
<keyword evidence="4" id="KW-0540">Nuclease</keyword>
<organism evidence="9 10">
    <name type="scientific">Ephemerocybe angulata</name>
    <dbReference type="NCBI Taxonomy" id="980116"/>
    <lineage>
        <taxon>Eukaryota</taxon>
        <taxon>Fungi</taxon>
        <taxon>Dikarya</taxon>
        <taxon>Basidiomycota</taxon>
        <taxon>Agaricomycotina</taxon>
        <taxon>Agaricomycetes</taxon>
        <taxon>Agaricomycetidae</taxon>
        <taxon>Agaricales</taxon>
        <taxon>Agaricineae</taxon>
        <taxon>Psathyrellaceae</taxon>
        <taxon>Ephemerocybe</taxon>
    </lineage>
</organism>
<dbReference type="Gene3D" id="3.30.420.10">
    <property type="entry name" value="Ribonuclease H-like superfamily/Ribonuclease H"/>
    <property type="match status" value="1"/>
</dbReference>
<evidence type="ECO:0000256" key="4">
    <source>
        <dbReference type="ARBA" id="ARBA00022722"/>
    </source>
</evidence>
<dbReference type="GO" id="GO:0004523">
    <property type="term" value="F:RNA-DNA hybrid ribonuclease activity"/>
    <property type="evidence" value="ECO:0007669"/>
    <property type="project" value="UniProtKB-EC"/>
</dbReference>
<dbReference type="PANTHER" id="PTHR10642:SF26">
    <property type="entry name" value="RIBONUCLEASE H1"/>
    <property type="match status" value="1"/>
</dbReference>
<gene>
    <name evidence="9" type="ORF">D9611_014835</name>
</gene>
<dbReference type="InterPro" id="IPR002156">
    <property type="entry name" value="RNaseH_domain"/>
</dbReference>
<dbReference type="InterPro" id="IPR012337">
    <property type="entry name" value="RNaseH-like_sf"/>
</dbReference>
<keyword evidence="6" id="KW-0255">Endonuclease</keyword>
<evidence type="ECO:0000256" key="7">
    <source>
        <dbReference type="ARBA" id="ARBA00022801"/>
    </source>
</evidence>
<dbReference type="EMBL" id="JAACJK010000127">
    <property type="protein sequence ID" value="KAF5328544.1"/>
    <property type="molecule type" value="Genomic_DNA"/>
</dbReference>
<dbReference type="GO" id="GO:0043137">
    <property type="term" value="P:DNA replication, removal of RNA primer"/>
    <property type="evidence" value="ECO:0007669"/>
    <property type="project" value="TreeGrafter"/>
</dbReference>
<dbReference type="PANTHER" id="PTHR10642">
    <property type="entry name" value="RIBONUCLEASE H1"/>
    <property type="match status" value="1"/>
</dbReference>
<keyword evidence="5" id="KW-0479">Metal-binding</keyword>
<evidence type="ECO:0000256" key="1">
    <source>
        <dbReference type="ARBA" id="ARBA00000077"/>
    </source>
</evidence>
<evidence type="ECO:0000256" key="2">
    <source>
        <dbReference type="ARBA" id="ARBA00005300"/>
    </source>
</evidence>
<evidence type="ECO:0000256" key="6">
    <source>
        <dbReference type="ARBA" id="ARBA00022759"/>
    </source>
</evidence>
<dbReference type="EC" id="3.1.26.4" evidence="3"/>
<comment type="caution">
    <text evidence="9">The sequence shown here is derived from an EMBL/GenBank/DDBJ whole genome shotgun (WGS) entry which is preliminary data.</text>
</comment>
<keyword evidence="10" id="KW-1185">Reference proteome</keyword>
<evidence type="ECO:0000313" key="10">
    <source>
        <dbReference type="Proteomes" id="UP000541558"/>
    </source>
</evidence>
<protein>
    <recommendedName>
        <fullName evidence="3">ribonuclease H</fullName>
        <ecNumber evidence="3">3.1.26.4</ecNumber>
    </recommendedName>
</protein>
<evidence type="ECO:0000256" key="5">
    <source>
        <dbReference type="ARBA" id="ARBA00022723"/>
    </source>
</evidence>